<sequence>MMLPIPMLADDQITVPMHDKGTATYYVPVSIAGWGTGDFLVDTGASHMAINQAALNSLKANDQADYIKHLIGTLADGGQITVPVYRIASVMIGQDCVLTNVEAAVFPGQTRNILGLSALRQAAPFQFAVDPPTLVLDGCQPDTHTANLD</sequence>
<evidence type="ECO:0000313" key="2">
    <source>
        <dbReference type="Proteomes" id="UP000003374"/>
    </source>
</evidence>
<dbReference type="Pfam" id="PF13650">
    <property type="entry name" value="Asp_protease_2"/>
    <property type="match status" value="1"/>
</dbReference>
<dbReference type="GO" id="GO:0004190">
    <property type="term" value="F:aspartic-type endopeptidase activity"/>
    <property type="evidence" value="ECO:0007669"/>
    <property type="project" value="InterPro"/>
</dbReference>
<dbReference type="Proteomes" id="UP000003374">
    <property type="component" value="Unassembled WGS sequence"/>
</dbReference>
<proteinExistence type="predicted"/>
<dbReference type="GO" id="GO:0006508">
    <property type="term" value="P:proteolysis"/>
    <property type="evidence" value="ECO:0007669"/>
    <property type="project" value="InterPro"/>
</dbReference>
<name>A4BM62_9GAMM</name>
<dbReference type="InterPro" id="IPR021109">
    <property type="entry name" value="Peptidase_aspartic_dom_sf"/>
</dbReference>
<dbReference type="Gene3D" id="2.40.70.10">
    <property type="entry name" value="Acid Proteases"/>
    <property type="match status" value="1"/>
</dbReference>
<dbReference type="InterPro" id="IPR034122">
    <property type="entry name" value="Retropepsin-like_bacterial"/>
</dbReference>
<evidence type="ECO:0000313" key="1">
    <source>
        <dbReference type="EMBL" id="EAR23400.1"/>
    </source>
</evidence>
<organism evidence="1 2">
    <name type="scientific">Nitrococcus mobilis Nb-231</name>
    <dbReference type="NCBI Taxonomy" id="314278"/>
    <lineage>
        <taxon>Bacteria</taxon>
        <taxon>Pseudomonadati</taxon>
        <taxon>Pseudomonadota</taxon>
        <taxon>Gammaproteobacteria</taxon>
        <taxon>Chromatiales</taxon>
        <taxon>Ectothiorhodospiraceae</taxon>
        <taxon>Nitrococcus</taxon>
    </lineage>
</organism>
<dbReference type="eggNOG" id="COG3577">
    <property type="taxonomic scope" value="Bacteria"/>
</dbReference>
<accession>A4BM62</accession>
<dbReference type="EMBL" id="AAOF01000001">
    <property type="protein sequence ID" value="EAR23400.1"/>
    <property type="molecule type" value="Genomic_DNA"/>
</dbReference>
<comment type="caution">
    <text evidence="1">The sequence shown here is derived from an EMBL/GenBank/DDBJ whole genome shotgun (WGS) entry which is preliminary data.</text>
</comment>
<dbReference type="AlphaFoldDB" id="A4BM62"/>
<gene>
    <name evidence="1" type="ORF">NB231_16308</name>
</gene>
<protein>
    <recommendedName>
        <fullName evidence="3">Peptidase A2 domain-containing protein</fullName>
    </recommendedName>
</protein>
<dbReference type="CDD" id="cd05483">
    <property type="entry name" value="retropepsin_like_bacteria"/>
    <property type="match status" value="1"/>
</dbReference>
<dbReference type="PROSITE" id="PS00141">
    <property type="entry name" value="ASP_PROTEASE"/>
    <property type="match status" value="1"/>
</dbReference>
<reference evidence="1 2" key="1">
    <citation type="submission" date="2006-02" db="EMBL/GenBank/DDBJ databases">
        <authorList>
            <person name="Waterbury J."/>
            <person name="Ferriera S."/>
            <person name="Johnson J."/>
            <person name="Kravitz S."/>
            <person name="Halpern A."/>
            <person name="Remington K."/>
            <person name="Beeson K."/>
            <person name="Tran B."/>
            <person name="Rogers Y.-H."/>
            <person name="Friedman R."/>
            <person name="Venter J.C."/>
        </authorList>
    </citation>
    <scope>NUCLEOTIDE SEQUENCE [LARGE SCALE GENOMIC DNA]</scope>
    <source>
        <strain evidence="1 2">Nb-231</strain>
    </source>
</reference>
<evidence type="ECO:0008006" key="3">
    <source>
        <dbReference type="Google" id="ProtNLM"/>
    </source>
</evidence>
<keyword evidence="2" id="KW-1185">Reference proteome</keyword>
<dbReference type="RefSeq" id="WP_005004649.1">
    <property type="nucleotide sequence ID" value="NZ_CH672427.1"/>
</dbReference>
<dbReference type="SUPFAM" id="SSF50630">
    <property type="entry name" value="Acid proteases"/>
    <property type="match status" value="1"/>
</dbReference>
<dbReference type="InterPro" id="IPR001969">
    <property type="entry name" value="Aspartic_peptidase_AS"/>
</dbReference>
<dbReference type="HOGENOM" id="CLU_132618_0_0_6"/>